<evidence type="ECO:0000256" key="2">
    <source>
        <dbReference type="ARBA" id="ARBA00022516"/>
    </source>
</evidence>
<dbReference type="PANTHER" id="PTHR37323:SF1">
    <property type="entry name" value="L-ORNITHINE N(ALPHA)-ACYLTRANSFERASE"/>
    <property type="match status" value="1"/>
</dbReference>
<comment type="pathway">
    <text evidence="1">Lipid metabolism.</text>
</comment>
<proteinExistence type="predicted"/>
<dbReference type="GO" id="GO:0016746">
    <property type="term" value="F:acyltransferase activity"/>
    <property type="evidence" value="ECO:0007669"/>
    <property type="project" value="UniProtKB-KW"/>
</dbReference>
<dbReference type="GO" id="GO:0006629">
    <property type="term" value="P:lipid metabolic process"/>
    <property type="evidence" value="ECO:0007669"/>
    <property type="project" value="UniProtKB-KW"/>
</dbReference>
<keyword evidence="7" id="KW-1185">Reference proteome</keyword>
<reference evidence="6 7" key="1">
    <citation type="journal article" date="2019" name="Genome Biol. Evol.">
        <title>Day and night: Metabolic profiles and evolutionary relationships of six axenic non-marine cyanobacteria.</title>
        <authorList>
            <person name="Will S.E."/>
            <person name="Henke P."/>
            <person name="Boedeker C."/>
            <person name="Huang S."/>
            <person name="Brinkmann H."/>
            <person name="Rohde M."/>
            <person name="Jarek M."/>
            <person name="Friedl T."/>
            <person name="Seufert S."/>
            <person name="Schumacher M."/>
            <person name="Overmann J."/>
            <person name="Neumann-Schaal M."/>
            <person name="Petersen J."/>
        </authorList>
    </citation>
    <scope>NUCLEOTIDE SEQUENCE [LARGE SCALE GENOMIC DNA]</scope>
    <source>
        <strain evidence="6 7">SAG 1403-4b</strain>
    </source>
</reference>
<dbReference type="AlphaFoldDB" id="A0A433UVK4"/>
<organism evidence="6 7">
    <name type="scientific">Trichormus variabilis SAG 1403-4b</name>
    <dbReference type="NCBI Taxonomy" id="447716"/>
    <lineage>
        <taxon>Bacteria</taxon>
        <taxon>Bacillati</taxon>
        <taxon>Cyanobacteriota</taxon>
        <taxon>Cyanophyceae</taxon>
        <taxon>Nostocales</taxon>
        <taxon>Nostocaceae</taxon>
        <taxon>Trichormus</taxon>
    </lineage>
</organism>
<keyword evidence="5" id="KW-0012">Acyltransferase</keyword>
<evidence type="ECO:0000256" key="1">
    <source>
        <dbReference type="ARBA" id="ARBA00005189"/>
    </source>
</evidence>
<dbReference type="RefSeq" id="WP_190648720.1">
    <property type="nucleotide sequence ID" value="NZ_RSCM01000004.1"/>
</dbReference>
<evidence type="ECO:0000256" key="5">
    <source>
        <dbReference type="ARBA" id="ARBA00023315"/>
    </source>
</evidence>
<evidence type="ECO:0000313" key="7">
    <source>
        <dbReference type="Proteomes" id="UP000276103"/>
    </source>
</evidence>
<evidence type="ECO:0000313" key="6">
    <source>
        <dbReference type="EMBL" id="RUS97848.1"/>
    </source>
</evidence>
<dbReference type="Gene3D" id="3.40.630.30">
    <property type="match status" value="1"/>
</dbReference>
<dbReference type="PANTHER" id="PTHR37323">
    <property type="entry name" value="GCN5-RELATED N-ACETYLTRANSFERASE"/>
    <property type="match status" value="1"/>
</dbReference>
<dbReference type="Pfam" id="PF13444">
    <property type="entry name" value="Acetyltransf_5"/>
    <property type="match status" value="1"/>
</dbReference>
<dbReference type="EMBL" id="RSCM01000004">
    <property type="protein sequence ID" value="RUS97848.1"/>
    <property type="molecule type" value="Genomic_DNA"/>
</dbReference>
<dbReference type="SUPFAM" id="SSF55729">
    <property type="entry name" value="Acyl-CoA N-acyltransferases (Nat)"/>
    <property type="match status" value="1"/>
</dbReference>
<dbReference type="InterPro" id="IPR016181">
    <property type="entry name" value="Acyl_CoA_acyltransferase"/>
</dbReference>
<evidence type="ECO:0000256" key="4">
    <source>
        <dbReference type="ARBA" id="ARBA00023098"/>
    </source>
</evidence>
<dbReference type="Proteomes" id="UP000276103">
    <property type="component" value="Unassembled WGS sequence"/>
</dbReference>
<dbReference type="InterPro" id="IPR052351">
    <property type="entry name" value="Ornithine_N-alpha-AT"/>
</dbReference>
<sequence length="272" mass="31337">MEMYYQNIDYPLHIPDFPVLQNEKYILRLAVTEEELESIFRLRFEVFNLELGLGLSSSNTAQMDRDKFDEICHHLILIAKKTGKTIGTYRMQTYTMAGKGLGFDAADIFNLNGIPNFVLQASVEIGRACIAKEYRNSHTLLLLWEGLANYLLWSKNQYFFGCASLLTQCHNQAACAYNYFHNHDWMHPNILVHPNLEFSIKMPEQFEDSYNVEIPKILQAYLSIGSKICSLPAIDRDFKTIDFLIICNIADFARYFYSNLAPLGVQLQSEAK</sequence>
<comment type="caution">
    <text evidence="6">The sequence shown here is derived from an EMBL/GenBank/DDBJ whole genome shotgun (WGS) entry which is preliminary data.</text>
</comment>
<keyword evidence="3" id="KW-0808">Transferase</keyword>
<gene>
    <name evidence="6" type="ORF">DSM107003_17230</name>
</gene>
<evidence type="ECO:0000256" key="3">
    <source>
        <dbReference type="ARBA" id="ARBA00022679"/>
    </source>
</evidence>
<keyword evidence="2" id="KW-0444">Lipid biosynthesis</keyword>
<accession>A0A433UVK4</accession>
<keyword evidence="4" id="KW-0443">Lipid metabolism</keyword>
<name>A0A433UVK4_ANAVA</name>
<protein>
    <submittedName>
        <fullName evidence="6">Hemolysin</fullName>
    </submittedName>
</protein>